<keyword evidence="3" id="KW-1185">Reference proteome</keyword>
<dbReference type="Proteomes" id="UP000235371">
    <property type="component" value="Unassembled WGS sequence"/>
</dbReference>
<dbReference type="AlphaFoldDB" id="A0A2J6SPF9"/>
<evidence type="ECO:0000256" key="1">
    <source>
        <dbReference type="SAM" id="MobiDB-lite"/>
    </source>
</evidence>
<dbReference type="OrthoDB" id="5218421at2759"/>
<feature type="compositionally biased region" description="Polar residues" evidence="1">
    <location>
        <begin position="1"/>
        <end position="15"/>
    </location>
</feature>
<feature type="region of interest" description="Disordered" evidence="1">
    <location>
        <begin position="1"/>
        <end position="20"/>
    </location>
</feature>
<dbReference type="GeneID" id="36589580"/>
<dbReference type="RefSeq" id="XP_024729566.1">
    <property type="nucleotide sequence ID" value="XM_024881503.1"/>
</dbReference>
<dbReference type="InParanoid" id="A0A2J6SPF9"/>
<feature type="compositionally biased region" description="Polar residues" evidence="1">
    <location>
        <begin position="65"/>
        <end position="78"/>
    </location>
</feature>
<organism evidence="2 3">
    <name type="scientific">Hyaloscypha bicolor E</name>
    <dbReference type="NCBI Taxonomy" id="1095630"/>
    <lineage>
        <taxon>Eukaryota</taxon>
        <taxon>Fungi</taxon>
        <taxon>Dikarya</taxon>
        <taxon>Ascomycota</taxon>
        <taxon>Pezizomycotina</taxon>
        <taxon>Leotiomycetes</taxon>
        <taxon>Helotiales</taxon>
        <taxon>Hyaloscyphaceae</taxon>
        <taxon>Hyaloscypha</taxon>
        <taxon>Hyaloscypha bicolor</taxon>
    </lineage>
</organism>
<gene>
    <name evidence="2" type="ORF">K444DRAFT_619369</name>
</gene>
<accession>A0A2J6SPF9</accession>
<name>A0A2J6SPF9_9HELO</name>
<proteinExistence type="predicted"/>
<protein>
    <submittedName>
        <fullName evidence="2">Uncharacterized protein</fullName>
    </submittedName>
</protein>
<sequence>MSSSTTHLQNPQPSTEYDMDGQFSLSAYARTMHQHTKKQMEAASRSARRRTANETGTNVHGRLNQEGSVSSMDSTRSS</sequence>
<reference evidence="2 3" key="1">
    <citation type="submission" date="2016-04" db="EMBL/GenBank/DDBJ databases">
        <title>A degradative enzymes factory behind the ericoid mycorrhizal symbiosis.</title>
        <authorList>
            <consortium name="DOE Joint Genome Institute"/>
            <person name="Martino E."/>
            <person name="Morin E."/>
            <person name="Grelet G."/>
            <person name="Kuo A."/>
            <person name="Kohler A."/>
            <person name="Daghino S."/>
            <person name="Barry K."/>
            <person name="Choi C."/>
            <person name="Cichocki N."/>
            <person name="Clum A."/>
            <person name="Copeland A."/>
            <person name="Hainaut M."/>
            <person name="Haridas S."/>
            <person name="Labutti K."/>
            <person name="Lindquist E."/>
            <person name="Lipzen A."/>
            <person name="Khouja H.-R."/>
            <person name="Murat C."/>
            <person name="Ohm R."/>
            <person name="Olson A."/>
            <person name="Spatafora J."/>
            <person name="Veneault-Fourrey C."/>
            <person name="Henrissat B."/>
            <person name="Grigoriev I."/>
            <person name="Martin F."/>
            <person name="Perotto S."/>
        </authorList>
    </citation>
    <scope>NUCLEOTIDE SEQUENCE [LARGE SCALE GENOMIC DNA]</scope>
    <source>
        <strain evidence="2 3">E</strain>
    </source>
</reference>
<evidence type="ECO:0000313" key="3">
    <source>
        <dbReference type="Proteomes" id="UP000235371"/>
    </source>
</evidence>
<feature type="region of interest" description="Disordered" evidence="1">
    <location>
        <begin position="32"/>
        <end position="78"/>
    </location>
</feature>
<evidence type="ECO:0000313" key="2">
    <source>
        <dbReference type="EMBL" id="PMD52662.1"/>
    </source>
</evidence>
<dbReference type="EMBL" id="KZ613895">
    <property type="protein sequence ID" value="PMD52662.1"/>
    <property type="molecule type" value="Genomic_DNA"/>
</dbReference>